<dbReference type="Proteomes" id="UP000054995">
    <property type="component" value="Unassembled WGS sequence"/>
</dbReference>
<keyword evidence="3" id="KW-1185">Reference proteome</keyword>
<proteinExistence type="predicted"/>
<feature type="region of interest" description="Disordered" evidence="1">
    <location>
        <begin position="52"/>
        <end position="76"/>
    </location>
</feature>
<protein>
    <submittedName>
        <fullName evidence="2">Uncharacterized protein</fullName>
    </submittedName>
</protein>
<sequence>MTIMFRKEERKLVSFPFSNCSTNLSNCISNGSPLSSGMDNSVDNLALDVDEPKSGSGDVPGQIGCTEARLDGGVRA</sequence>
<evidence type="ECO:0000313" key="3">
    <source>
        <dbReference type="Proteomes" id="UP000054995"/>
    </source>
</evidence>
<reference evidence="2 3" key="1">
    <citation type="submission" date="2015-01" db="EMBL/GenBank/DDBJ databases">
        <title>Evolution of Trichinella species and genotypes.</title>
        <authorList>
            <person name="Korhonen P.K."/>
            <person name="Edoardo P."/>
            <person name="Giuseppe L.R."/>
            <person name="Gasser R.B."/>
        </authorList>
    </citation>
    <scope>NUCLEOTIDE SEQUENCE [LARGE SCALE GENOMIC DNA]</scope>
    <source>
        <strain evidence="2">ISS470</strain>
    </source>
</reference>
<evidence type="ECO:0000313" key="2">
    <source>
        <dbReference type="EMBL" id="KRY82584.1"/>
    </source>
</evidence>
<evidence type="ECO:0000256" key="1">
    <source>
        <dbReference type="SAM" id="MobiDB-lite"/>
    </source>
</evidence>
<gene>
    <name evidence="2" type="ORF">T4D_5690</name>
</gene>
<organism evidence="2 3">
    <name type="scientific">Trichinella pseudospiralis</name>
    <name type="common">Parasitic roundworm</name>
    <dbReference type="NCBI Taxonomy" id="6337"/>
    <lineage>
        <taxon>Eukaryota</taxon>
        <taxon>Metazoa</taxon>
        <taxon>Ecdysozoa</taxon>
        <taxon>Nematoda</taxon>
        <taxon>Enoplea</taxon>
        <taxon>Dorylaimia</taxon>
        <taxon>Trichinellida</taxon>
        <taxon>Trichinellidae</taxon>
        <taxon>Trichinella</taxon>
    </lineage>
</organism>
<accession>A0A0V1F9E1</accession>
<dbReference type="AlphaFoldDB" id="A0A0V1F9E1"/>
<name>A0A0V1F9E1_TRIPS</name>
<dbReference type="EMBL" id="JYDT01000168">
    <property type="protein sequence ID" value="KRY82584.1"/>
    <property type="molecule type" value="Genomic_DNA"/>
</dbReference>
<comment type="caution">
    <text evidence="2">The sequence shown here is derived from an EMBL/GenBank/DDBJ whole genome shotgun (WGS) entry which is preliminary data.</text>
</comment>